<name>A0AAE3XD69_9DEIO</name>
<dbReference type="PANTHER" id="PTHR33121">
    <property type="entry name" value="CYCLIC DI-GMP PHOSPHODIESTERASE PDEF"/>
    <property type="match status" value="1"/>
</dbReference>
<sequence>MTDPPTAPFARQAILALSDQTLYAHEVLIRPPGLGAEQFMRTLTDAPAFEARQFTHVMDQLRQVSPEKISYNVSSAALPHVPRWIDRACERGLNPHQLILELTSEPVDQPAIQAIRERGCKVALDDFFREPFAYHHLIDTALDVIKLDRHALYVTHASGRRALKNLMAVCADHGIAVVAEGIETEAQLAFARDELGVQYGQGWLLGREELFPPAAAPEQERTEHVVR</sequence>
<dbReference type="Gene3D" id="3.20.20.450">
    <property type="entry name" value="EAL domain"/>
    <property type="match status" value="1"/>
</dbReference>
<reference evidence="2" key="1">
    <citation type="submission" date="2023-07" db="EMBL/GenBank/DDBJ databases">
        <title>Sorghum-associated microbial communities from plants grown in Nebraska, USA.</title>
        <authorList>
            <person name="Schachtman D."/>
        </authorList>
    </citation>
    <scope>NUCLEOTIDE SEQUENCE</scope>
    <source>
        <strain evidence="2">BE330</strain>
    </source>
</reference>
<evidence type="ECO:0000313" key="3">
    <source>
        <dbReference type="Proteomes" id="UP001185331"/>
    </source>
</evidence>
<dbReference type="SUPFAM" id="SSF141868">
    <property type="entry name" value="EAL domain-like"/>
    <property type="match status" value="1"/>
</dbReference>
<dbReference type="SMART" id="SM00052">
    <property type="entry name" value="EAL"/>
    <property type="match status" value="1"/>
</dbReference>
<dbReference type="PANTHER" id="PTHR33121:SF15">
    <property type="entry name" value="BLUE LIGHT- AND TEMPERATURE-REGULATED ANTIREPRESSOR BLUF"/>
    <property type="match status" value="1"/>
</dbReference>
<dbReference type="InterPro" id="IPR050706">
    <property type="entry name" value="Cyclic-di-GMP_PDE-like"/>
</dbReference>
<dbReference type="Pfam" id="PF00563">
    <property type="entry name" value="EAL"/>
    <property type="match status" value="1"/>
</dbReference>
<dbReference type="GO" id="GO:0071111">
    <property type="term" value="F:cyclic-guanylate-specific phosphodiesterase activity"/>
    <property type="evidence" value="ECO:0007669"/>
    <property type="project" value="InterPro"/>
</dbReference>
<dbReference type="InterPro" id="IPR035919">
    <property type="entry name" value="EAL_sf"/>
</dbReference>
<accession>A0AAE3XD69</accession>
<dbReference type="PROSITE" id="PS50883">
    <property type="entry name" value="EAL"/>
    <property type="match status" value="1"/>
</dbReference>
<comment type="caution">
    <text evidence="2">The sequence shown here is derived from an EMBL/GenBank/DDBJ whole genome shotgun (WGS) entry which is preliminary data.</text>
</comment>
<dbReference type="InterPro" id="IPR001633">
    <property type="entry name" value="EAL_dom"/>
</dbReference>
<dbReference type="EMBL" id="JAVDQK010000004">
    <property type="protein sequence ID" value="MDR6218499.1"/>
    <property type="molecule type" value="Genomic_DNA"/>
</dbReference>
<dbReference type="RefSeq" id="WP_309855040.1">
    <property type="nucleotide sequence ID" value="NZ_JAVDQJ010000005.1"/>
</dbReference>
<dbReference type="CDD" id="cd01948">
    <property type="entry name" value="EAL"/>
    <property type="match status" value="1"/>
</dbReference>
<dbReference type="AlphaFoldDB" id="A0AAE3XD69"/>
<feature type="domain" description="EAL" evidence="1">
    <location>
        <begin position="1"/>
        <end position="222"/>
    </location>
</feature>
<evidence type="ECO:0000259" key="1">
    <source>
        <dbReference type="PROSITE" id="PS50883"/>
    </source>
</evidence>
<organism evidence="2 3">
    <name type="scientific">Deinococcus soli</name>
    <name type="common">ex Cha et al. 2016</name>
    <dbReference type="NCBI Taxonomy" id="1309411"/>
    <lineage>
        <taxon>Bacteria</taxon>
        <taxon>Thermotogati</taxon>
        <taxon>Deinococcota</taxon>
        <taxon>Deinococci</taxon>
        <taxon>Deinococcales</taxon>
        <taxon>Deinococcaceae</taxon>
        <taxon>Deinococcus</taxon>
    </lineage>
</organism>
<evidence type="ECO:0000313" key="2">
    <source>
        <dbReference type="EMBL" id="MDR6218499.1"/>
    </source>
</evidence>
<dbReference type="Proteomes" id="UP001185331">
    <property type="component" value="Unassembled WGS sequence"/>
</dbReference>
<proteinExistence type="predicted"/>
<gene>
    <name evidence="2" type="ORF">J2Y00_002062</name>
</gene>
<protein>
    <submittedName>
        <fullName evidence="2">EAL domain-containing protein (Putative c-di-GMP-specific phosphodiesterase class I)</fullName>
    </submittedName>
</protein>